<dbReference type="PANTHER" id="PTHR28532:SF1">
    <property type="entry name" value="ORAL CANCER OVEREXPRESSED 1"/>
    <property type="match status" value="1"/>
</dbReference>
<dbReference type="OrthoDB" id="48036at2759"/>
<proteinExistence type="predicted"/>
<dbReference type="PANTHER" id="PTHR28532">
    <property type="entry name" value="GEO13458P1"/>
    <property type="match status" value="1"/>
</dbReference>
<accession>A0A226MDQ6</accession>
<keyword evidence="2" id="KW-1185">Reference proteome</keyword>
<protein>
    <submittedName>
        <fullName evidence="1">Uncharacterized protein</fullName>
    </submittedName>
</protein>
<organism evidence="1 2">
    <name type="scientific">Callipepla squamata</name>
    <name type="common">Scaled quail</name>
    <dbReference type="NCBI Taxonomy" id="9009"/>
    <lineage>
        <taxon>Eukaryota</taxon>
        <taxon>Metazoa</taxon>
        <taxon>Chordata</taxon>
        <taxon>Craniata</taxon>
        <taxon>Vertebrata</taxon>
        <taxon>Euteleostomi</taxon>
        <taxon>Archelosauria</taxon>
        <taxon>Archosauria</taxon>
        <taxon>Dinosauria</taxon>
        <taxon>Saurischia</taxon>
        <taxon>Theropoda</taxon>
        <taxon>Coelurosauria</taxon>
        <taxon>Aves</taxon>
        <taxon>Neognathae</taxon>
        <taxon>Galloanserae</taxon>
        <taxon>Galliformes</taxon>
        <taxon>Odontophoridae</taxon>
        <taxon>Callipepla</taxon>
    </lineage>
</organism>
<dbReference type="EMBL" id="MCFN01001211">
    <property type="protein sequence ID" value="OXB53437.1"/>
    <property type="molecule type" value="Genomic_DNA"/>
</dbReference>
<comment type="caution">
    <text evidence="1">The sequence shown here is derived from an EMBL/GenBank/DDBJ whole genome shotgun (WGS) entry which is preliminary data.</text>
</comment>
<dbReference type="Proteomes" id="UP000198323">
    <property type="component" value="Unassembled WGS sequence"/>
</dbReference>
<name>A0A226MDQ6_CALSU</name>
<gene>
    <name evidence="1" type="ORF">ASZ78_004304</name>
</gene>
<dbReference type="STRING" id="9009.A0A226MDQ6"/>
<dbReference type="AlphaFoldDB" id="A0A226MDQ6"/>
<sequence length="138" mass="15634">MAFLKFQIGSYLGFALTWQCLLPKHTDEKNSKKIRALDSLIGMIKKFPYEDPTYEKLQEDLEKIRGKFKQFMPGQSELSRCSQGLIGWAAFGFQEFIGSAVYSLGPRSGHCRVQMLHVCLIPETLRAPCPSADSSLFH</sequence>
<evidence type="ECO:0000313" key="2">
    <source>
        <dbReference type="Proteomes" id="UP000198323"/>
    </source>
</evidence>
<dbReference type="InterPro" id="IPR052436">
    <property type="entry name" value="LTO1_adapter"/>
</dbReference>
<reference evidence="1 2" key="1">
    <citation type="submission" date="2016-07" db="EMBL/GenBank/DDBJ databases">
        <title>Disparate Historic Effective Population Sizes Predicted by Modern Levels of Genome Diversity for the Scaled Quail (Callipepla squamata) and the Northern Bobwhite (Colinus virginianus): Inferences from First and Second Generation Draft Genome Assemblies for Sympatric New World Quail.</title>
        <authorList>
            <person name="Oldeschulte D.L."/>
            <person name="Halley Y.A."/>
            <person name="Bhattarai E.K."/>
            <person name="Brashear W.A."/>
            <person name="Hill J."/>
            <person name="Metz R.P."/>
            <person name="Johnson C.D."/>
            <person name="Rollins D."/>
            <person name="Peterson M.J."/>
            <person name="Bickhart D.M."/>
            <person name="Decker J.E."/>
            <person name="Seabury C.M."/>
        </authorList>
    </citation>
    <scope>NUCLEOTIDE SEQUENCE [LARGE SCALE GENOMIC DNA]</scope>
    <source>
        <strain evidence="1 2">Texas</strain>
        <tissue evidence="1">Leg muscle</tissue>
    </source>
</reference>
<evidence type="ECO:0000313" key="1">
    <source>
        <dbReference type="EMBL" id="OXB53437.1"/>
    </source>
</evidence>